<dbReference type="Proteomes" id="UP000538931">
    <property type="component" value="Unassembled WGS sequence"/>
</dbReference>
<feature type="domain" description="YgjP-like metallopeptidase" evidence="1">
    <location>
        <begin position="14"/>
        <end position="221"/>
    </location>
</feature>
<keyword evidence="3" id="KW-1185">Reference proteome</keyword>
<evidence type="ECO:0000259" key="1">
    <source>
        <dbReference type="Pfam" id="PF01863"/>
    </source>
</evidence>
<dbReference type="Gene3D" id="3.30.2010.10">
    <property type="entry name" value="Metalloproteases ('zincins'), catalytic domain"/>
    <property type="match status" value="1"/>
</dbReference>
<accession>A0A7W2AAN3</accession>
<name>A0A7W2AAN3_9GAMM</name>
<reference evidence="2 3" key="1">
    <citation type="submission" date="2020-07" db="EMBL/GenBank/DDBJ databases">
        <title>Bacterium isolated from marien macroalgae.</title>
        <authorList>
            <person name="Zhu K."/>
            <person name="Lu D."/>
            <person name="Du Z."/>
        </authorList>
    </citation>
    <scope>NUCLEOTIDE SEQUENCE [LARGE SCALE GENOMIC DNA]</scope>
    <source>
        <strain evidence="2 3">3-1745</strain>
    </source>
</reference>
<dbReference type="EMBL" id="JACEMT010000041">
    <property type="protein sequence ID" value="MBA4502061.1"/>
    <property type="molecule type" value="Genomic_DNA"/>
</dbReference>
<gene>
    <name evidence="2" type="ORF">H1S06_06740</name>
</gene>
<organism evidence="2 3">
    <name type="scientific">Marinobacterium marinum</name>
    <dbReference type="NCBI Taxonomy" id="2756129"/>
    <lineage>
        <taxon>Bacteria</taxon>
        <taxon>Pseudomonadati</taxon>
        <taxon>Pseudomonadota</taxon>
        <taxon>Gammaproteobacteria</taxon>
        <taxon>Oceanospirillales</taxon>
        <taxon>Oceanospirillaceae</taxon>
        <taxon>Marinobacterium</taxon>
    </lineage>
</organism>
<proteinExistence type="predicted"/>
<dbReference type="RefSeq" id="WP_181738494.1">
    <property type="nucleotide sequence ID" value="NZ_JACEMT010000041.1"/>
</dbReference>
<dbReference type="PANTHER" id="PTHR30399:SF1">
    <property type="entry name" value="UTP PYROPHOSPHATASE"/>
    <property type="match status" value="1"/>
</dbReference>
<evidence type="ECO:0000313" key="3">
    <source>
        <dbReference type="Proteomes" id="UP000538931"/>
    </source>
</evidence>
<dbReference type="AlphaFoldDB" id="A0A7W2AAN3"/>
<dbReference type="InterPro" id="IPR053136">
    <property type="entry name" value="UTP_pyrophosphatase-like"/>
</dbReference>
<evidence type="ECO:0000313" key="2">
    <source>
        <dbReference type="EMBL" id="MBA4502061.1"/>
    </source>
</evidence>
<comment type="caution">
    <text evidence="2">The sequence shown here is derived from an EMBL/GenBank/DDBJ whole genome shotgun (WGS) entry which is preliminary data.</text>
</comment>
<protein>
    <submittedName>
        <fullName evidence="2">M48 family metallopeptidase</fullName>
    </submittedName>
</protein>
<dbReference type="PANTHER" id="PTHR30399">
    <property type="entry name" value="UNCHARACTERIZED PROTEIN YGJP"/>
    <property type="match status" value="1"/>
</dbReference>
<dbReference type="CDD" id="cd07344">
    <property type="entry name" value="M48_yhfN_like"/>
    <property type="match status" value="1"/>
</dbReference>
<dbReference type="InterPro" id="IPR002725">
    <property type="entry name" value="YgjP-like_metallopeptidase"/>
</dbReference>
<dbReference type="Pfam" id="PF01863">
    <property type="entry name" value="YgjP-like"/>
    <property type="match status" value="1"/>
</dbReference>
<sequence length="228" mass="26494">MTPDYQLLRSARRKTLAIQVRDGQVVVRAPISATRAAIEGFVQSKADWIGLHRQRQQREIEQLGVQVRQGGSVPWRGQMLELYWQRGEASGVRQTTDGFQVTLSSRVRRDECQVVTEQLQRWFQEQAEACLPARTQALAVRTGLQPSSTSIGSWRGRWGQCSRSGEVKLNWRLLQLAPALQDYVIVHELCHLRYMHHGPEFHELLQHHCPEHPRLNTEMRRFTPWLTW</sequence>